<evidence type="ECO:0000313" key="1">
    <source>
        <dbReference type="EMBL" id="CAK9095168.1"/>
    </source>
</evidence>
<dbReference type="Proteomes" id="UP001642484">
    <property type="component" value="Unassembled WGS sequence"/>
</dbReference>
<organism evidence="1 2">
    <name type="scientific">Durusdinium trenchii</name>
    <dbReference type="NCBI Taxonomy" id="1381693"/>
    <lineage>
        <taxon>Eukaryota</taxon>
        <taxon>Sar</taxon>
        <taxon>Alveolata</taxon>
        <taxon>Dinophyceae</taxon>
        <taxon>Suessiales</taxon>
        <taxon>Symbiodiniaceae</taxon>
        <taxon>Durusdinium</taxon>
    </lineage>
</organism>
<evidence type="ECO:0000313" key="2">
    <source>
        <dbReference type="Proteomes" id="UP001642484"/>
    </source>
</evidence>
<reference evidence="1 2" key="1">
    <citation type="submission" date="2024-02" db="EMBL/GenBank/DDBJ databases">
        <authorList>
            <person name="Chen Y."/>
            <person name="Shah S."/>
            <person name="Dougan E. K."/>
            <person name="Thang M."/>
            <person name="Chan C."/>
        </authorList>
    </citation>
    <scope>NUCLEOTIDE SEQUENCE [LARGE SCALE GENOMIC DNA]</scope>
</reference>
<protein>
    <submittedName>
        <fullName evidence="1">Uncharacterized protein</fullName>
    </submittedName>
</protein>
<sequence length="88" mass="10503">MRQRANRIFKARVNGTCRVSEEIRKEWFGKGKPRRLLEEIFKQCGYDTFVEEVEILRAEMKETELTIEGEFVTVQTMKDDWGWTEKLG</sequence>
<comment type="caution">
    <text evidence="1">The sequence shown here is derived from an EMBL/GenBank/DDBJ whole genome shotgun (WGS) entry which is preliminary data.</text>
</comment>
<proteinExistence type="predicted"/>
<dbReference type="EMBL" id="CAXAMN010025439">
    <property type="protein sequence ID" value="CAK9095168.1"/>
    <property type="molecule type" value="Genomic_DNA"/>
</dbReference>
<keyword evidence="2" id="KW-1185">Reference proteome</keyword>
<accession>A0ABP0R5T0</accession>
<gene>
    <name evidence="1" type="ORF">CCMP2556_LOCUS45346</name>
</gene>
<name>A0ABP0R5T0_9DINO</name>